<evidence type="ECO:0000256" key="1">
    <source>
        <dbReference type="SAM" id="Coils"/>
    </source>
</evidence>
<dbReference type="Gene3D" id="1.10.260.40">
    <property type="entry name" value="lambda repressor-like DNA-binding domains"/>
    <property type="match status" value="1"/>
</dbReference>
<dbReference type="Proteomes" id="UP000324896">
    <property type="component" value="Unassembled WGS sequence"/>
</dbReference>
<name>A0A1G6NHF8_9FIRM</name>
<dbReference type="EMBL" id="FMYT01000011">
    <property type="protein sequence ID" value="SDC66834.1"/>
    <property type="molecule type" value="Genomic_DNA"/>
</dbReference>
<evidence type="ECO:0000313" key="3">
    <source>
        <dbReference type="EMBL" id="SDC66834.1"/>
    </source>
</evidence>
<proteinExistence type="predicted"/>
<keyword evidence="1" id="KW-0175">Coiled coil</keyword>
<dbReference type="GO" id="GO:0003677">
    <property type="term" value="F:DNA binding"/>
    <property type="evidence" value="ECO:0007669"/>
    <property type="project" value="InterPro"/>
</dbReference>
<dbReference type="InterPro" id="IPR022452">
    <property type="entry name" value="MqsA"/>
</dbReference>
<dbReference type="RefSeq" id="WP_133618125.1">
    <property type="nucleotide sequence ID" value="NZ_FMYT01000011.1"/>
</dbReference>
<dbReference type="SUPFAM" id="SSF47413">
    <property type="entry name" value="lambda repressor-like DNA-binding domains"/>
    <property type="match status" value="1"/>
</dbReference>
<dbReference type="AlphaFoldDB" id="A0A1G6NHF8"/>
<dbReference type="InterPro" id="IPR010982">
    <property type="entry name" value="Lambda_DNA-bd_dom_sf"/>
</dbReference>
<organism evidence="3 6">
    <name type="scientific">Halanaerobium congolense</name>
    <dbReference type="NCBI Taxonomy" id="54121"/>
    <lineage>
        <taxon>Bacteria</taxon>
        <taxon>Bacillati</taxon>
        <taxon>Bacillota</taxon>
        <taxon>Clostridia</taxon>
        <taxon>Halanaerobiales</taxon>
        <taxon>Halanaerobiaceae</taxon>
        <taxon>Halanaerobium</taxon>
    </lineage>
</organism>
<dbReference type="Proteomes" id="UP000295758">
    <property type="component" value="Unassembled WGS sequence"/>
</dbReference>
<feature type="coiled-coil region" evidence="1">
    <location>
        <begin position="197"/>
        <end position="224"/>
    </location>
</feature>
<accession>A0A1G6NHF8</accession>
<reference evidence="4 5" key="2">
    <citation type="submission" date="2019-03" db="EMBL/GenBank/DDBJ databases">
        <title>Deep subsurface shale carbon reservoir microbial communities from Ohio and West Virginia, USA.</title>
        <authorList>
            <person name="Wrighton K."/>
        </authorList>
    </citation>
    <scope>NUCLEOTIDE SEQUENCE [LARGE SCALE GENOMIC DNA]</scope>
    <source>
        <strain evidence="4 5">UTICA-S4D12</strain>
    </source>
</reference>
<evidence type="ECO:0000313" key="5">
    <source>
        <dbReference type="Proteomes" id="UP000295758"/>
    </source>
</evidence>
<feature type="domain" description="HTH cro/C1-type" evidence="2">
    <location>
        <begin position="83"/>
        <end position="114"/>
    </location>
</feature>
<gene>
    <name evidence="4" type="ORF">BY453_10853</name>
    <name evidence="3" type="ORF">SAMN04488597_11168</name>
</gene>
<dbReference type="Pfam" id="PF15731">
    <property type="entry name" value="MqsA_antitoxin"/>
    <property type="match status" value="1"/>
</dbReference>
<dbReference type="PROSITE" id="PS50943">
    <property type="entry name" value="HTH_CROC1"/>
    <property type="match status" value="1"/>
</dbReference>
<reference evidence="3 6" key="1">
    <citation type="submission" date="2016-10" db="EMBL/GenBank/DDBJ databases">
        <authorList>
            <person name="Varghese N."/>
            <person name="Submissions S."/>
        </authorList>
    </citation>
    <scope>NUCLEOTIDE SEQUENCE [LARGE SCALE GENOMIC DNA]</scope>
    <source>
        <strain evidence="3 6">WG10</strain>
    </source>
</reference>
<dbReference type="CDD" id="cd00093">
    <property type="entry name" value="HTH_XRE"/>
    <property type="match status" value="1"/>
</dbReference>
<evidence type="ECO:0000259" key="2">
    <source>
        <dbReference type="PROSITE" id="PS50943"/>
    </source>
</evidence>
<dbReference type="EMBL" id="SOAA01000008">
    <property type="protein sequence ID" value="TDS32260.1"/>
    <property type="molecule type" value="Genomic_DNA"/>
</dbReference>
<dbReference type="NCBIfam" id="TIGR03830">
    <property type="entry name" value="CxxCG_CxxCG_HTH"/>
    <property type="match status" value="1"/>
</dbReference>
<dbReference type="InterPro" id="IPR032758">
    <property type="entry name" value="MqsA/HigA-2"/>
</dbReference>
<evidence type="ECO:0000313" key="4">
    <source>
        <dbReference type="EMBL" id="TDS32260.1"/>
    </source>
</evidence>
<protein>
    <submittedName>
        <fullName evidence="4">Putative zinc finger/helix-turn-helix YgiT family protein</fullName>
    </submittedName>
    <submittedName>
        <fullName evidence="3">Putative zinc finger/helix-turn-helix protein, YgiT family</fullName>
    </submittedName>
</protein>
<sequence>MQESKDVDKLFCDKCDNFVEYDIESVKESRNILNQEEIEINAKVAVCKNCKTKLFHEKLDRENQKKAFDKFREKKNILSVKEIKDIRKKYKLTQKEISRLLGWGEITYHRYERGSLPDQTHNNQLRLIKEPSNVKILLENNSDNLSSKTNEKLNKRLEEMIANKNKVEVTLPAELYKKIKMKAEKDKMRISEYLLFLITKEYAAEKAEKDKSKLKKEIQSSILRYKTSPAAVWNQKSISEEKVKYKIKNKKSKNKSI</sequence>
<dbReference type="InterPro" id="IPR001387">
    <property type="entry name" value="Cro/C1-type_HTH"/>
</dbReference>
<evidence type="ECO:0000313" key="6">
    <source>
        <dbReference type="Proteomes" id="UP000324896"/>
    </source>
</evidence>